<dbReference type="Pfam" id="PF02518">
    <property type="entry name" value="HATPase_c"/>
    <property type="match status" value="1"/>
</dbReference>
<feature type="region of interest" description="Disordered" evidence="13">
    <location>
        <begin position="365"/>
        <end position="401"/>
    </location>
</feature>
<dbReference type="GO" id="GO:0005524">
    <property type="term" value="F:ATP binding"/>
    <property type="evidence" value="ECO:0007669"/>
    <property type="project" value="UniProtKB-KW"/>
</dbReference>
<dbReference type="Gene3D" id="1.20.120.160">
    <property type="entry name" value="HPT domain"/>
    <property type="match status" value="1"/>
</dbReference>
<dbReference type="SMART" id="SM00073">
    <property type="entry name" value="HPT"/>
    <property type="match status" value="1"/>
</dbReference>
<feature type="domain" description="Histidine kinase" evidence="14">
    <location>
        <begin position="446"/>
        <end position="649"/>
    </location>
</feature>
<evidence type="ECO:0000256" key="1">
    <source>
        <dbReference type="ARBA" id="ARBA00000085"/>
    </source>
</evidence>
<dbReference type="PANTHER" id="PTHR43395:SF10">
    <property type="entry name" value="CHEMOTAXIS PROTEIN CHEA"/>
    <property type="match status" value="1"/>
</dbReference>
<dbReference type="InterPro" id="IPR036641">
    <property type="entry name" value="HPT_dom_sf"/>
</dbReference>
<dbReference type="InterPro" id="IPR002545">
    <property type="entry name" value="CheW-lke_dom"/>
</dbReference>
<dbReference type="SUPFAM" id="SSF55874">
    <property type="entry name" value="ATPase domain of HSP90 chaperone/DNA topoisomerase II/histidine kinase"/>
    <property type="match status" value="1"/>
</dbReference>
<dbReference type="EMBL" id="FWFS01000012">
    <property type="protein sequence ID" value="SLN64796.1"/>
    <property type="molecule type" value="Genomic_DNA"/>
</dbReference>
<dbReference type="OrthoDB" id="9803176at2"/>
<reference evidence="17 18" key="1">
    <citation type="submission" date="2017-03" db="EMBL/GenBank/DDBJ databases">
        <authorList>
            <person name="Afonso C.L."/>
            <person name="Miller P.J."/>
            <person name="Scott M.A."/>
            <person name="Spackman E."/>
            <person name="Goraichik I."/>
            <person name="Dimitrov K.M."/>
            <person name="Suarez D.L."/>
            <person name="Swayne D.E."/>
        </authorList>
    </citation>
    <scope>NUCLEOTIDE SEQUENCE [LARGE SCALE GENOMIC DNA]</scope>
    <source>
        <strain evidence="17 18">CECT 8620</strain>
    </source>
</reference>
<keyword evidence="7" id="KW-0547">Nucleotide-binding</keyword>
<feature type="region of interest" description="Disordered" evidence="13">
    <location>
        <begin position="172"/>
        <end position="191"/>
    </location>
</feature>
<evidence type="ECO:0000313" key="17">
    <source>
        <dbReference type="EMBL" id="SLN64796.1"/>
    </source>
</evidence>
<keyword evidence="4" id="KW-0145">Chemotaxis</keyword>
<evidence type="ECO:0000256" key="2">
    <source>
        <dbReference type="ARBA" id="ARBA00012438"/>
    </source>
</evidence>
<dbReference type="PROSITE" id="PS50894">
    <property type="entry name" value="HPT"/>
    <property type="match status" value="1"/>
</dbReference>
<dbReference type="AlphaFoldDB" id="A0A1Y5TNW0"/>
<dbReference type="PRINTS" id="PR00344">
    <property type="entry name" value="BCTRLSENSOR"/>
</dbReference>
<evidence type="ECO:0000256" key="13">
    <source>
        <dbReference type="SAM" id="MobiDB-lite"/>
    </source>
</evidence>
<dbReference type="InterPro" id="IPR004105">
    <property type="entry name" value="CheA-like_dim"/>
</dbReference>
<dbReference type="Gene3D" id="1.10.287.560">
    <property type="entry name" value="Histidine kinase CheA-like, homodimeric domain"/>
    <property type="match status" value="1"/>
</dbReference>
<evidence type="ECO:0000256" key="11">
    <source>
        <dbReference type="ARBA" id="ARBA00035100"/>
    </source>
</evidence>
<dbReference type="InterPro" id="IPR008207">
    <property type="entry name" value="Sig_transdc_His_kin_Hpt_dom"/>
</dbReference>
<evidence type="ECO:0000256" key="8">
    <source>
        <dbReference type="ARBA" id="ARBA00022777"/>
    </source>
</evidence>
<comment type="catalytic activity">
    <reaction evidence="1">
        <text>ATP + protein L-histidine = ADP + protein N-phospho-L-histidine.</text>
        <dbReference type="EC" id="2.7.13.3"/>
    </reaction>
</comment>
<dbReference type="GO" id="GO:0000155">
    <property type="term" value="F:phosphorelay sensor kinase activity"/>
    <property type="evidence" value="ECO:0007669"/>
    <property type="project" value="InterPro"/>
</dbReference>
<dbReference type="CDD" id="cd00731">
    <property type="entry name" value="CheA_reg"/>
    <property type="match status" value="1"/>
</dbReference>
<dbReference type="InterPro" id="IPR005467">
    <property type="entry name" value="His_kinase_dom"/>
</dbReference>
<evidence type="ECO:0000256" key="4">
    <source>
        <dbReference type="ARBA" id="ARBA00022500"/>
    </source>
</evidence>
<dbReference type="Gene3D" id="2.30.30.40">
    <property type="entry name" value="SH3 Domains"/>
    <property type="match status" value="1"/>
</dbReference>
<dbReference type="Pfam" id="PF01627">
    <property type="entry name" value="Hpt"/>
    <property type="match status" value="1"/>
</dbReference>
<evidence type="ECO:0000259" key="15">
    <source>
        <dbReference type="PROSITE" id="PS50851"/>
    </source>
</evidence>
<keyword evidence="5 12" id="KW-0597">Phosphoprotein</keyword>
<dbReference type="PROSITE" id="PS50851">
    <property type="entry name" value="CHEW"/>
    <property type="match status" value="1"/>
</dbReference>
<feature type="domain" description="CheW-like" evidence="15">
    <location>
        <begin position="651"/>
        <end position="787"/>
    </location>
</feature>
<protein>
    <recommendedName>
        <fullName evidence="3">Chemotaxis protein CheA</fullName>
        <ecNumber evidence="2">2.7.13.3</ecNumber>
    </recommendedName>
</protein>
<dbReference type="Pfam" id="PF01584">
    <property type="entry name" value="CheW"/>
    <property type="match status" value="1"/>
</dbReference>
<keyword evidence="18" id="KW-1185">Reference proteome</keyword>
<feature type="domain" description="HPt" evidence="16">
    <location>
        <begin position="1"/>
        <end position="105"/>
    </location>
</feature>
<dbReference type="PANTHER" id="PTHR43395">
    <property type="entry name" value="SENSOR HISTIDINE KINASE CHEA"/>
    <property type="match status" value="1"/>
</dbReference>
<comment type="function">
    <text evidence="11">Involved in the transmission of sensory signals from the chemoreceptors to the flagellar motors. CheA is autophosphorylated; it can transfer its phosphate group to either CheB or CheY.</text>
</comment>
<dbReference type="Pfam" id="PF02895">
    <property type="entry name" value="H-kinase_dim"/>
    <property type="match status" value="1"/>
</dbReference>
<sequence>MSDPMAEIRASFFIECEELLESLQDGLQMMDDGESDSETINIVFRAVHSIKGGAGAFGLNDLVHFAHRFETAMDEVRTGRFVPDGEAIKIFFACADVLGDLVRASRDETPILDEMTAPVLDSLERLVGMEEEVEEEVEFVPAGIALDLGGLGDLGGGMGDLPPLDLPALDMPSPDLLSADGLPEGSETPDVAGDNDAQAALGKGFKIHFLPEPALFISGNEPLYLFRALRDLGDLTVRCDTSRLPAAEALAAETGYLSWSLVLLTEEPETAVRDVFEFVDGLCVLTIEPITNAALDGSMALPDLDVPSAQIPLAPGDSAETAPVETIAAEAPPSSPAQAAPAALPDRLAPGAAAAPIPAPIPAPAAAPVAPPAPIESAAESTEPSDAPSREAKNAPTQPRATVRVDLERVDRLVNLVGELVINQAMLSQSVTEAGLPANSAVSTGLEEFLQLTRDIQESVMMIRAQPIKSLFQRMGRIVREASAAVNKDVRLHTDGENTEVDKTVIERLADPLTHMIRNAVDHGLETTEKRVASGKPRNGHVTLTAQHRSGRIVIDVSDDGGGINRPRVLEKAIEKGLVSPEAQLSDGEIDNLLFLPGFSTAAEVSALSGRGVGMDVVKSSIQSLGGRIAITSVEGKGTTFSISLPLTLAVLDGMVVRVAGETLVVPLNAILETLTLTDDDIKQLGPETHVVQLRGGFVPLLDLGAELGYRTPEQSYVGGIVLLIGQEDGHRAALVVDAIEDQRQVVIKGLEGSYGRVPGIAAATILGDGQIALILDPMDLISQASGRTKDRSLSLSHAG</sequence>
<evidence type="ECO:0000313" key="18">
    <source>
        <dbReference type="Proteomes" id="UP000193862"/>
    </source>
</evidence>
<evidence type="ECO:0000256" key="9">
    <source>
        <dbReference type="ARBA" id="ARBA00022840"/>
    </source>
</evidence>
<dbReference type="Proteomes" id="UP000193862">
    <property type="component" value="Unassembled WGS sequence"/>
</dbReference>
<evidence type="ECO:0000256" key="7">
    <source>
        <dbReference type="ARBA" id="ARBA00022741"/>
    </source>
</evidence>
<accession>A0A1Y5TNW0</accession>
<dbReference type="InterPro" id="IPR004358">
    <property type="entry name" value="Sig_transdc_His_kin-like_C"/>
</dbReference>
<keyword evidence="10" id="KW-0902">Two-component regulatory system</keyword>
<dbReference type="InterPro" id="IPR003594">
    <property type="entry name" value="HATPase_dom"/>
</dbReference>
<evidence type="ECO:0000256" key="6">
    <source>
        <dbReference type="ARBA" id="ARBA00022679"/>
    </source>
</evidence>
<evidence type="ECO:0000256" key="5">
    <source>
        <dbReference type="ARBA" id="ARBA00022553"/>
    </source>
</evidence>
<name>A0A1Y5TNW0_9RHOB</name>
<gene>
    <name evidence="17" type="primary">cheA</name>
    <name evidence="17" type="ORF">AQS8620_02972</name>
</gene>
<keyword evidence="8" id="KW-0418">Kinase</keyword>
<dbReference type="SUPFAM" id="SSF47384">
    <property type="entry name" value="Homodimeric domain of signal transducing histidine kinase"/>
    <property type="match status" value="1"/>
</dbReference>
<dbReference type="GO" id="GO:0006935">
    <property type="term" value="P:chemotaxis"/>
    <property type="evidence" value="ECO:0007669"/>
    <property type="project" value="UniProtKB-KW"/>
</dbReference>
<keyword evidence="9" id="KW-0067">ATP-binding</keyword>
<dbReference type="RefSeq" id="WP_085837782.1">
    <property type="nucleotide sequence ID" value="NZ_FWFS01000012.1"/>
</dbReference>
<evidence type="ECO:0000259" key="14">
    <source>
        <dbReference type="PROSITE" id="PS50109"/>
    </source>
</evidence>
<feature type="compositionally biased region" description="Pro residues" evidence="13">
    <location>
        <begin position="365"/>
        <end position="374"/>
    </location>
</feature>
<dbReference type="InterPro" id="IPR036061">
    <property type="entry name" value="CheW-like_dom_sf"/>
</dbReference>
<organism evidence="17 18">
    <name type="scientific">Aquimixticola soesokkakensis</name>
    <dbReference type="NCBI Taxonomy" id="1519096"/>
    <lineage>
        <taxon>Bacteria</taxon>
        <taxon>Pseudomonadati</taxon>
        <taxon>Pseudomonadota</taxon>
        <taxon>Alphaproteobacteria</taxon>
        <taxon>Rhodobacterales</taxon>
        <taxon>Paracoccaceae</taxon>
        <taxon>Aquimixticola</taxon>
    </lineage>
</organism>
<dbReference type="InterPro" id="IPR051315">
    <property type="entry name" value="Bact_Chemotaxis_CheA"/>
</dbReference>
<dbReference type="InterPro" id="IPR037006">
    <property type="entry name" value="CheA-like_homodim_sf"/>
</dbReference>
<dbReference type="CDD" id="cd00088">
    <property type="entry name" value="HPT"/>
    <property type="match status" value="1"/>
</dbReference>
<feature type="modified residue" description="Phosphohistidine" evidence="12">
    <location>
        <position position="48"/>
    </location>
</feature>
<dbReference type="PROSITE" id="PS50109">
    <property type="entry name" value="HIS_KIN"/>
    <property type="match status" value="1"/>
</dbReference>
<dbReference type="Gene3D" id="3.30.565.10">
    <property type="entry name" value="Histidine kinase-like ATPase, C-terminal domain"/>
    <property type="match status" value="1"/>
</dbReference>
<dbReference type="FunFam" id="3.30.565.10:FF:000016">
    <property type="entry name" value="Chemotaxis protein CheA, putative"/>
    <property type="match status" value="1"/>
</dbReference>
<dbReference type="CDD" id="cd16916">
    <property type="entry name" value="HATPase_CheA-like"/>
    <property type="match status" value="1"/>
</dbReference>
<dbReference type="SMART" id="SM00260">
    <property type="entry name" value="CheW"/>
    <property type="match status" value="1"/>
</dbReference>
<dbReference type="SMART" id="SM00387">
    <property type="entry name" value="HATPase_c"/>
    <property type="match status" value="1"/>
</dbReference>
<feature type="compositionally biased region" description="Low complexity" evidence="13">
    <location>
        <begin position="375"/>
        <end position="384"/>
    </location>
</feature>
<evidence type="ECO:0000256" key="10">
    <source>
        <dbReference type="ARBA" id="ARBA00023012"/>
    </source>
</evidence>
<dbReference type="InterPro" id="IPR036890">
    <property type="entry name" value="HATPase_C_sf"/>
</dbReference>
<dbReference type="EC" id="2.7.13.3" evidence="2"/>
<evidence type="ECO:0000259" key="16">
    <source>
        <dbReference type="PROSITE" id="PS50894"/>
    </source>
</evidence>
<dbReference type="SUPFAM" id="SSF50341">
    <property type="entry name" value="CheW-like"/>
    <property type="match status" value="1"/>
</dbReference>
<proteinExistence type="predicted"/>
<evidence type="ECO:0000256" key="3">
    <source>
        <dbReference type="ARBA" id="ARBA00021495"/>
    </source>
</evidence>
<dbReference type="SMART" id="SM01231">
    <property type="entry name" value="H-kinase_dim"/>
    <property type="match status" value="1"/>
</dbReference>
<dbReference type="InterPro" id="IPR036097">
    <property type="entry name" value="HisK_dim/P_sf"/>
</dbReference>
<dbReference type="SUPFAM" id="SSF47226">
    <property type="entry name" value="Histidine-containing phosphotransfer domain, HPT domain"/>
    <property type="match status" value="1"/>
</dbReference>
<dbReference type="GO" id="GO:0005737">
    <property type="term" value="C:cytoplasm"/>
    <property type="evidence" value="ECO:0007669"/>
    <property type="project" value="InterPro"/>
</dbReference>
<keyword evidence="6 17" id="KW-0808">Transferase</keyword>
<evidence type="ECO:0000256" key="12">
    <source>
        <dbReference type="PROSITE-ProRule" id="PRU00110"/>
    </source>
</evidence>